<dbReference type="Pfam" id="PF09476">
    <property type="entry name" value="Pilus_CpaD"/>
    <property type="match status" value="1"/>
</dbReference>
<proteinExistence type="predicted"/>
<comment type="caution">
    <text evidence="2">The sequence shown here is derived from an EMBL/GenBank/DDBJ whole genome shotgun (WGS) entry which is preliminary data.</text>
</comment>
<evidence type="ECO:0000256" key="1">
    <source>
        <dbReference type="SAM" id="Phobius"/>
    </source>
</evidence>
<dbReference type="InterPro" id="IPR019027">
    <property type="entry name" value="Pilus_biogenesis_CpaD-related"/>
</dbReference>
<feature type="transmembrane region" description="Helical" evidence="1">
    <location>
        <begin position="22"/>
        <end position="39"/>
    </location>
</feature>
<reference evidence="2 3" key="1">
    <citation type="submission" date="2020-02" db="EMBL/GenBank/DDBJ databases">
        <title>Genome sequence of the type strain CGMCC 1.15528 of Mesorhizobium zhangyense.</title>
        <authorList>
            <person name="Gao J."/>
            <person name="Sun J."/>
        </authorList>
    </citation>
    <scope>NUCLEOTIDE SEQUENCE [LARGE SCALE GENOMIC DNA]</scope>
    <source>
        <strain evidence="2 3">CGMCC 1.15528</strain>
    </source>
</reference>
<evidence type="ECO:0000313" key="2">
    <source>
        <dbReference type="EMBL" id="NGN42499.1"/>
    </source>
</evidence>
<keyword evidence="1" id="KW-1133">Transmembrane helix</keyword>
<organism evidence="2 3">
    <name type="scientific">Mesorhizobium zhangyense</name>
    <dbReference type="NCBI Taxonomy" id="1776730"/>
    <lineage>
        <taxon>Bacteria</taxon>
        <taxon>Pseudomonadati</taxon>
        <taxon>Pseudomonadota</taxon>
        <taxon>Alphaproteobacteria</taxon>
        <taxon>Hyphomicrobiales</taxon>
        <taxon>Phyllobacteriaceae</taxon>
        <taxon>Mesorhizobium</taxon>
    </lineage>
</organism>
<keyword evidence="3" id="KW-1185">Reference proteome</keyword>
<protein>
    <submittedName>
        <fullName evidence="2">CpaD family pilus assembly lipoprotein</fullName>
    </submittedName>
</protein>
<dbReference type="RefSeq" id="WP_165118889.1">
    <property type="nucleotide sequence ID" value="NZ_JAAKZG010000006.1"/>
</dbReference>
<dbReference type="InterPro" id="IPR013361">
    <property type="entry name" value="Pilus_CpaD"/>
</dbReference>
<evidence type="ECO:0000313" key="3">
    <source>
        <dbReference type="Proteomes" id="UP000481252"/>
    </source>
</evidence>
<sequence>MEKATFDTSIAAEFGHPRRGRIVLPVLAAIAVVLLAGCASKRDSITVGAIPDDYRTNHPIVIAEKEQVLDLPVGASERGMTRIQRVALQGFLANYDRSAAAVLTILTPAGTPNAAAASDAARDFARFARSRGVHESRIIVSPYQPSSMEASAPIRVTYTAMQAQTGPCGRWPADIADTSDNKHYANFGCSYQNNLAAQIANPADLLGPRQPSEIDAANRGNVIDVYRDRDISNEFLRNSEVEYSQ</sequence>
<keyword evidence="2" id="KW-0449">Lipoprotein</keyword>
<keyword evidence="1" id="KW-0472">Membrane</keyword>
<accession>A0A7C9R8L1</accession>
<dbReference type="AlphaFoldDB" id="A0A7C9R8L1"/>
<dbReference type="NCBIfam" id="TIGR02522">
    <property type="entry name" value="pilus_cpaD"/>
    <property type="match status" value="1"/>
</dbReference>
<keyword evidence="1" id="KW-0812">Transmembrane</keyword>
<name>A0A7C9R8L1_9HYPH</name>
<dbReference type="EMBL" id="JAAKZG010000006">
    <property type="protein sequence ID" value="NGN42499.1"/>
    <property type="molecule type" value="Genomic_DNA"/>
</dbReference>
<gene>
    <name evidence="2" type="primary">cpaD</name>
    <name evidence="2" type="ORF">G6N74_15630</name>
</gene>
<dbReference type="Proteomes" id="UP000481252">
    <property type="component" value="Unassembled WGS sequence"/>
</dbReference>